<dbReference type="EMBL" id="JAHIBW010000005">
    <property type="protein sequence ID" value="KAG7310807.1"/>
    <property type="molecule type" value="Genomic_DNA"/>
</dbReference>
<dbReference type="PANTHER" id="PTHR10909">
    <property type="entry name" value="ELECTRON TRANSPORT OXIDOREDUCTASE"/>
    <property type="match status" value="1"/>
</dbReference>
<protein>
    <recommendedName>
        <fullName evidence="2">Acyl-coenzyme A oxidase N-terminal domain-containing protein</fullName>
    </recommendedName>
</protein>
<comment type="caution">
    <text evidence="3">The sequence shown here is derived from an EMBL/GenBank/DDBJ whole genome shotgun (WGS) entry which is preliminary data.</text>
</comment>
<name>A0ABQ7R0I0_PLUXY</name>
<dbReference type="Proteomes" id="UP000823941">
    <property type="component" value="Chromosome 5"/>
</dbReference>
<comment type="pathway">
    <text evidence="1">Lipid metabolism; peroxisomal fatty acid beta-oxidation.</text>
</comment>
<keyword evidence="4" id="KW-1185">Reference proteome</keyword>
<evidence type="ECO:0000256" key="1">
    <source>
        <dbReference type="ARBA" id="ARBA00004846"/>
    </source>
</evidence>
<evidence type="ECO:0000313" key="4">
    <source>
        <dbReference type="Proteomes" id="UP000823941"/>
    </source>
</evidence>
<organism evidence="3 4">
    <name type="scientific">Plutella xylostella</name>
    <name type="common">Diamondback moth</name>
    <name type="synonym">Plutella maculipennis</name>
    <dbReference type="NCBI Taxonomy" id="51655"/>
    <lineage>
        <taxon>Eukaryota</taxon>
        <taxon>Metazoa</taxon>
        <taxon>Ecdysozoa</taxon>
        <taxon>Arthropoda</taxon>
        <taxon>Hexapoda</taxon>
        <taxon>Insecta</taxon>
        <taxon>Pterygota</taxon>
        <taxon>Neoptera</taxon>
        <taxon>Endopterygota</taxon>
        <taxon>Lepidoptera</taxon>
        <taxon>Glossata</taxon>
        <taxon>Ditrysia</taxon>
        <taxon>Yponomeutoidea</taxon>
        <taxon>Plutellidae</taxon>
        <taxon>Plutella</taxon>
    </lineage>
</organism>
<dbReference type="Pfam" id="PF14749">
    <property type="entry name" value="Acyl-CoA_ox_N"/>
    <property type="match status" value="1"/>
</dbReference>
<accession>A0ABQ7R0I0</accession>
<gene>
    <name evidence="3" type="ORF">JYU34_003634</name>
</gene>
<dbReference type="PANTHER" id="PTHR10909:SF250">
    <property type="entry name" value="PEROXISOMAL ACYL-COENZYME A OXIDASE 1"/>
    <property type="match status" value="1"/>
</dbReference>
<reference evidence="3 4" key="1">
    <citation type="submission" date="2021-06" db="EMBL/GenBank/DDBJ databases">
        <title>A haploid diamondback moth (Plutella xylostella L.) genome assembly resolves 31 chromosomes and identifies a diamide resistance mutation.</title>
        <authorList>
            <person name="Ward C.M."/>
            <person name="Perry K.D."/>
            <person name="Baker G."/>
            <person name="Powis K."/>
            <person name="Heckel D.G."/>
            <person name="Baxter S.W."/>
        </authorList>
    </citation>
    <scope>NUCLEOTIDE SEQUENCE [LARGE SCALE GENOMIC DNA]</scope>
    <source>
        <strain evidence="3 4">LV</strain>
        <tissue evidence="3">Single pupa</tissue>
    </source>
</reference>
<dbReference type="Gene3D" id="1.10.540.10">
    <property type="entry name" value="Acyl-CoA dehydrogenase/oxidase, N-terminal domain"/>
    <property type="match status" value="1"/>
</dbReference>
<dbReference type="InterPro" id="IPR012258">
    <property type="entry name" value="Acyl-CoA_oxidase"/>
</dbReference>
<evidence type="ECO:0000313" key="3">
    <source>
        <dbReference type="EMBL" id="KAG7310807.1"/>
    </source>
</evidence>
<dbReference type="InterPro" id="IPR029320">
    <property type="entry name" value="Acyl-CoA_ox_N"/>
</dbReference>
<evidence type="ECO:0000259" key="2">
    <source>
        <dbReference type="Pfam" id="PF14749"/>
    </source>
</evidence>
<dbReference type="InterPro" id="IPR037069">
    <property type="entry name" value="AcylCoA_DH/ox_N_sf"/>
</dbReference>
<feature type="domain" description="Acyl-coenzyme A oxidase N-terminal" evidence="2">
    <location>
        <begin position="20"/>
        <end position="86"/>
    </location>
</feature>
<sequence length="92" mass="10570">MGPGKVNEDLVAERRKCTFDTQELTYIIDGGKEETQKRHEVENIVTSIPELQDPIPEEYMSHKEKYENAVRRACYVTKALKNFVIENATKPG</sequence>
<proteinExistence type="predicted"/>